<dbReference type="EMBL" id="BMKW01000012">
    <property type="protein sequence ID" value="GGJ33591.1"/>
    <property type="molecule type" value="Genomic_DNA"/>
</dbReference>
<keyword evidence="4" id="KW-1185">Reference proteome</keyword>
<evidence type="ECO:0000313" key="3">
    <source>
        <dbReference type="EMBL" id="GGJ33591.1"/>
    </source>
</evidence>
<evidence type="ECO:0000313" key="4">
    <source>
        <dbReference type="Proteomes" id="UP000661507"/>
    </source>
</evidence>
<proteinExistence type="inferred from homology"/>
<dbReference type="SUPFAM" id="SSF51556">
    <property type="entry name" value="Metallo-dependent hydrolases"/>
    <property type="match status" value="1"/>
</dbReference>
<organism evidence="3 4">
    <name type="scientific">Neoroseomonas lacus</name>
    <dbReference type="NCBI Taxonomy" id="287609"/>
    <lineage>
        <taxon>Bacteria</taxon>
        <taxon>Pseudomonadati</taxon>
        <taxon>Pseudomonadota</taxon>
        <taxon>Alphaproteobacteria</taxon>
        <taxon>Acetobacterales</taxon>
        <taxon>Acetobacteraceae</taxon>
        <taxon>Neoroseomonas</taxon>
    </lineage>
</organism>
<protein>
    <submittedName>
        <fullName evidence="3">Metal-dependent hydrolase</fullName>
    </submittedName>
</protein>
<dbReference type="AlphaFoldDB" id="A0A917KZ00"/>
<dbReference type="PANTHER" id="PTHR43569">
    <property type="entry name" value="AMIDOHYDROLASE"/>
    <property type="match status" value="1"/>
</dbReference>
<dbReference type="InterPro" id="IPR052350">
    <property type="entry name" value="Metallo-dep_Lactonases"/>
</dbReference>
<name>A0A917KZ00_9PROT</name>
<dbReference type="Pfam" id="PF04909">
    <property type="entry name" value="Amidohydro_2"/>
    <property type="match status" value="1"/>
</dbReference>
<dbReference type="PANTHER" id="PTHR43569:SF2">
    <property type="entry name" value="AMIDOHYDROLASE-RELATED DOMAIN-CONTAINING PROTEIN"/>
    <property type="match status" value="1"/>
</dbReference>
<reference evidence="3" key="1">
    <citation type="journal article" date="2014" name="Int. J. Syst. Evol. Microbiol.">
        <title>Complete genome sequence of Corynebacterium casei LMG S-19264T (=DSM 44701T), isolated from a smear-ripened cheese.</title>
        <authorList>
            <consortium name="US DOE Joint Genome Institute (JGI-PGF)"/>
            <person name="Walter F."/>
            <person name="Albersmeier A."/>
            <person name="Kalinowski J."/>
            <person name="Ruckert C."/>
        </authorList>
    </citation>
    <scope>NUCLEOTIDE SEQUENCE</scope>
    <source>
        <strain evidence="3">CGMCC 1.3617</strain>
    </source>
</reference>
<feature type="domain" description="Amidohydrolase-related" evidence="2">
    <location>
        <begin position="4"/>
        <end position="274"/>
    </location>
</feature>
<comment type="caution">
    <text evidence="3">The sequence shown here is derived from an EMBL/GenBank/DDBJ whole genome shotgun (WGS) entry which is preliminary data.</text>
</comment>
<accession>A0A917KZ00</accession>
<gene>
    <name evidence="3" type="ORF">GCM10011320_46550</name>
</gene>
<dbReference type="InterPro" id="IPR032466">
    <property type="entry name" value="Metal_Hydrolase"/>
</dbReference>
<dbReference type="Gene3D" id="3.20.20.140">
    <property type="entry name" value="Metal-dependent hydrolases"/>
    <property type="match status" value="1"/>
</dbReference>
<dbReference type="GO" id="GO:0016787">
    <property type="term" value="F:hydrolase activity"/>
    <property type="evidence" value="ECO:0007669"/>
    <property type="project" value="UniProtKB-KW"/>
</dbReference>
<reference evidence="3" key="2">
    <citation type="submission" date="2020-09" db="EMBL/GenBank/DDBJ databases">
        <authorList>
            <person name="Sun Q."/>
            <person name="Zhou Y."/>
        </authorList>
    </citation>
    <scope>NUCLEOTIDE SEQUENCE</scope>
    <source>
        <strain evidence="3">CGMCC 1.3617</strain>
    </source>
</reference>
<sequence>MPIIDVQVHVYERDHPGRPWLGKLHGPPEVTGDDMVKAMDAVGVDGAIIVSIYAMYRFDASYALSVRRAHPTRFALVKPVDTRDPGVEEAIADWAKTDGAVGIRIMMNDDVPKDPADPGVGRVLAAAGRAGLPVNLLCWGRLDQVAGLAARHPGTRLVIDHLGLQQPFEPPVPAEPFAALPQLLALAEHDNVAVKISGAGTLSHQGYPYPDIWDPLARIYDAFGFDRCMWGTDWTRATAFLTYAQGVDAFRLTDRLNETERAALMGGTVEKIYGWAPGKR</sequence>
<dbReference type="RefSeq" id="WP_188971272.1">
    <property type="nucleotide sequence ID" value="NZ_BMKW01000012.1"/>
</dbReference>
<dbReference type="InterPro" id="IPR006680">
    <property type="entry name" value="Amidohydro-rel"/>
</dbReference>
<keyword evidence="3" id="KW-0378">Hydrolase</keyword>
<comment type="similarity">
    <text evidence="1">Belongs to the metallo-dependent hydrolases superfamily.</text>
</comment>
<evidence type="ECO:0000259" key="2">
    <source>
        <dbReference type="Pfam" id="PF04909"/>
    </source>
</evidence>
<dbReference type="Proteomes" id="UP000661507">
    <property type="component" value="Unassembled WGS sequence"/>
</dbReference>
<evidence type="ECO:0000256" key="1">
    <source>
        <dbReference type="ARBA" id="ARBA00038310"/>
    </source>
</evidence>